<dbReference type="PROSITE" id="PS51257">
    <property type="entry name" value="PROKAR_LIPOPROTEIN"/>
    <property type="match status" value="1"/>
</dbReference>
<evidence type="ECO:0000313" key="2">
    <source>
        <dbReference type="Proteomes" id="UP000253941"/>
    </source>
</evidence>
<name>A0A369TK82_9PROT</name>
<reference evidence="1 2" key="1">
    <citation type="submission" date="2018-07" db="EMBL/GenBank/DDBJ databases">
        <title>Venubactetium sediminum gen. nov., sp. nov., isolated from a marine solar saltern.</title>
        <authorList>
            <person name="Wang S."/>
        </authorList>
    </citation>
    <scope>NUCLEOTIDE SEQUENCE [LARGE SCALE GENOMIC DNA]</scope>
    <source>
        <strain evidence="1 2">WD2A32</strain>
    </source>
</reference>
<evidence type="ECO:0000313" key="1">
    <source>
        <dbReference type="EMBL" id="RDD63326.1"/>
    </source>
</evidence>
<organism evidence="1 2">
    <name type="scientific">Ferruginivarius sediminum</name>
    <dbReference type="NCBI Taxonomy" id="2661937"/>
    <lineage>
        <taxon>Bacteria</taxon>
        <taxon>Pseudomonadati</taxon>
        <taxon>Pseudomonadota</taxon>
        <taxon>Alphaproteobacteria</taxon>
        <taxon>Rhodospirillales</taxon>
        <taxon>Rhodospirillaceae</taxon>
        <taxon>Ferruginivarius</taxon>
    </lineage>
</organism>
<dbReference type="AlphaFoldDB" id="A0A369TK82"/>
<sequence length="81" mass="8751">MKIRQTLHTLVTLGAACGLAGCAVYGAPYRPHAPKVPPGHMPPPGECRIWFPDRPPGQQPPPGPCHYLEYQVPPGAYLIRG</sequence>
<dbReference type="EMBL" id="QPMH01000002">
    <property type="protein sequence ID" value="RDD63326.1"/>
    <property type="molecule type" value="Genomic_DNA"/>
</dbReference>
<gene>
    <name evidence="1" type="ORF">DRB17_02440</name>
</gene>
<evidence type="ECO:0008006" key="3">
    <source>
        <dbReference type="Google" id="ProtNLM"/>
    </source>
</evidence>
<accession>A0A369TK82</accession>
<keyword evidence="2" id="KW-1185">Reference proteome</keyword>
<proteinExistence type="predicted"/>
<comment type="caution">
    <text evidence="1">The sequence shown here is derived from an EMBL/GenBank/DDBJ whole genome shotgun (WGS) entry which is preliminary data.</text>
</comment>
<protein>
    <recommendedName>
        <fullName evidence="3">Lipoprotein</fullName>
    </recommendedName>
</protein>
<dbReference type="Proteomes" id="UP000253941">
    <property type="component" value="Unassembled WGS sequence"/>
</dbReference>